<accession>A0A0G4J210</accession>
<dbReference type="EMBL" id="CDSF01000112">
    <property type="protein sequence ID" value="CEP01331.1"/>
    <property type="molecule type" value="Genomic_DNA"/>
</dbReference>
<dbReference type="Proteomes" id="UP000290189">
    <property type="component" value="Unassembled WGS sequence"/>
</dbReference>
<dbReference type="Pfam" id="PF14825">
    <property type="entry name" value="CFAP77"/>
    <property type="match status" value="1"/>
</dbReference>
<gene>
    <name evidence="2" type="ORF">PBRA_001937</name>
    <name evidence="3" type="ORF">PLBR_LOCUS8574</name>
</gene>
<dbReference type="PANTHER" id="PTHR28617:SF1">
    <property type="entry name" value="CILIA- AND FLAGELLA-ASSOCIATED PROTEIN 77"/>
    <property type="match status" value="1"/>
</dbReference>
<dbReference type="OrthoDB" id="532484at2759"/>
<proteinExistence type="predicted"/>
<feature type="compositionally biased region" description="Basic and acidic residues" evidence="1">
    <location>
        <begin position="187"/>
        <end position="197"/>
    </location>
</feature>
<geneLocation type="mitochondrion" evidence="3"/>
<dbReference type="InterPro" id="IPR029147">
    <property type="entry name" value="CFAP77"/>
</dbReference>
<evidence type="ECO:0000313" key="5">
    <source>
        <dbReference type="Proteomes" id="UP000290189"/>
    </source>
</evidence>
<sequence length="254" mass="28462">MAPPHESYAMDTAFLPRQKNFLHNPLLVHPVLGRARRPTCKLPPPETTFGCHGDRDALTAGKLISEWKSHVPNPSSLPGSDFVRFNIASADHGAITSQQIAQFRRTHEYRIRIAAGNANAKKPSVPSHLRDITFGKPCSRDPEEVSFASIIENAAHKTWLEGQRHKAMQRNLSIRGKSTKHSKPKTTRSEQLRCESRKAAEELQRSRSEALLWKSHRYDEVPARVPIPFSPSRQRYQESHGPGDDTVAPVPGAH</sequence>
<dbReference type="PANTHER" id="PTHR28617">
    <property type="entry name" value="CILIA- AND FLAGELLA-ASSOCIATED PROTEIN 77"/>
    <property type="match status" value="1"/>
</dbReference>
<name>A0A0G4J210_PLABS</name>
<keyword evidence="3" id="KW-0496">Mitochondrion</keyword>
<feature type="region of interest" description="Disordered" evidence="1">
    <location>
        <begin position="170"/>
        <end position="197"/>
    </location>
</feature>
<dbReference type="AlphaFoldDB" id="A0A0G4J210"/>
<reference evidence="3 5" key="2">
    <citation type="submission" date="2018-03" db="EMBL/GenBank/DDBJ databases">
        <authorList>
            <person name="Fogelqvist J."/>
        </authorList>
    </citation>
    <scope>NUCLEOTIDE SEQUENCE [LARGE SCALE GENOMIC DNA]</scope>
</reference>
<feature type="compositionally biased region" description="Basic residues" evidence="1">
    <location>
        <begin position="177"/>
        <end position="186"/>
    </location>
</feature>
<dbReference type="Proteomes" id="UP000039324">
    <property type="component" value="Unassembled WGS sequence"/>
</dbReference>
<feature type="region of interest" description="Disordered" evidence="1">
    <location>
        <begin position="223"/>
        <end position="254"/>
    </location>
</feature>
<dbReference type="EMBL" id="OVEO01000017">
    <property type="protein sequence ID" value="SPR01359.1"/>
    <property type="molecule type" value="Genomic_DNA"/>
</dbReference>
<reference evidence="2 4" key="1">
    <citation type="submission" date="2015-02" db="EMBL/GenBank/DDBJ databases">
        <authorList>
            <person name="Chooi Y.-H."/>
        </authorList>
    </citation>
    <scope>NUCLEOTIDE SEQUENCE [LARGE SCALE GENOMIC DNA]</scope>
    <source>
        <strain evidence="2">E3</strain>
    </source>
</reference>
<evidence type="ECO:0000256" key="1">
    <source>
        <dbReference type="SAM" id="MobiDB-lite"/>
    </source>
</evidence>
<organism evidence="2 4">
    <name type="scientific">Plasmodiophora brassicae</name>
    <name type="common">Clubroot disease agent</name>
    <dbReference type="NCBI Taxonomy" id="37360"/>
    <lineage>
        <taxon>Eukaryota</taxon>
        <taxon>Sar</taxon>
        <taxon>Rhizaria</taxon>
        <taxon>Endomyxa</taxon>
        <taxon>Phytomyxea</taxon>
        <taxon>Plasmodiophorida</taxon>
        <taxon>Plasmodiophoridae</taxon>
        <taxon>Plasmodiophora</taxon>
    </lineage>
</organism>
<evidence type="ECO:0000313" key="2">
    <source>
        <dbReference type="EMBL" id="CEP01331.1"/>
    </source>
</evidence>
<keyword evidence="4" id="KW-1185">Reference proteome</keyword>
<evidence type="ECO:0000313" key="4">
    <source>
        <dbReference type="Proteomes" id="UP000039324"/>
    </source>
</evidence>
<evidence type="ECO:0000313" key="3">
    <source>
        <dbReference type="EMBL" id="SPR01359.1"/>
    </source>
</evidence>
<protein>
    <submittedName>
        <fullName evidence="2">Uncharacterized protein</fullName>
    </submittedName>
</protein>